<comment type="similarity">
    <text evidence="1">Belongs to the RecJ family.</text>
</comment>
<evidence type="ECO:0000259" key="9">
    <source>
        <dbReference type="Pfam" id="PF10141"/>
    </source>
</evidence>
<evidence type="ECO:0000259" key="10">
    <source>
        <dbReference type="Pfam" id="PF17768"/>
    </source>
</evidence>
<sequence>MNVLHAKTRWHKVEPDEAVVAKLAAECGIDPLIARLLVRRGIDDSEAANKFLKPKLEYLHDPYLLDGMKAAVERIKQAIADKEKILIYGDYDADGVSSTSLLLHVMRTLQADVDYYIPNRFREGYGINKEALALAKERGFGLVVSVDTGISAVTEAEVAKQLGLDLIITDHHEPPEQLPDAYAVINPKKPGCPYPFKMLAGVGVAFKLATALLGRIPEEWLELVALGTIADLVPLTDENRILAAFGLERMNRRELTGMRALLDVAGIQREVTAGHVGFALGPRINASGRLDSADSAVRLLITDNEEEARMLAEELDEVNRERQELVEEMTQEAIAEVEQDKERHQHVIVVAQKGWNVGVVGIVASRLVEKYYRPAIVLSIDEEKGTAKGSARSISAFHLYRALAECQEWLPHFGGHAMAAGMTLPIENIAPFHQHLSRLAQQWLTDEDYVPQTALEDELRLERVQLPLIEQIEALAPYGMGNPTPLFAFDNLKLLRLQLMGRDNEHVKMILQDGEHLLEGIAFRAGGMEKEISPCARLRVLGELQVNEWNGKRSPQLIIKDVAIPHLQIFDWRSNRKQLDRFLDMDAEECLFVCGAGSEDEELLRGAKYHVVSWEALGQGRCDEEQIKRAKRVVWVQAPPTMSVCKKSLPYFANAERLYLLFGDKEFDDMLVKTPTREEFKKLYSVLVGKEKISLSKHFSSLARVTGLQKRALSFMIQVFAECGFISLNQGEIKIHPNPNKKPLTESVLYQKQIEREEVFRTLVYSTYLELCQFLVSTIAFTHIGGLANELQRENQSDSRLSATGDSV</sequence>
<evidence type="ECO:0000256" key="5">
    <source>
        <dbReference type="ARBA" id="ARBA00022839"/>
    </source>
</evidence>
<dbReference type="Pfam" id="PF02272">
    <property type="entry name" value="DHHA1"/>
    <property type="match status" value="1"/>
</dbReference>
<evidence type="ECO:0000256" key="6">
    <source>
        <dbReference type="SAM" id="Coils"/>
    </source>
</evidence>
<evidence type="ECO:0000259" key="7">
    <source>
        <dbReference type="Pfam" id="PF01368"/>
    </source>
</evidence>
<dbReference type="Proteomes" id="UP001157946">
    <property type="component" value="Unassembled WGS sequence"/>
</dbReference>
<dbReference type="PANTHER" id="PTHR30255">
    <property type="entry name" value="SINGLE-STRANDED-DNA-SPECIFIC EXONUCLEASE RECJ"/>
    <property type="match status" value="1"/>
</dbReference>
<keyword evidence="6" id="KW-0175">Coiled coil</keyword>
<protein>
    <recommendedName>
        <fullName evidence="2">Single-stranded-DNA-specific exonuclease RecJ</fullName>
    </recommendedName>
</protein>
<dbReference type="SUPFAM" id="SSF64182">
    <property type="entry name" value="DHH phosphoesterases"/>
    <property type="match status" value="1"/>
</dbReference>
<feature type="domain" description="DDH" evidence="7">
    <location>
        <begin position="84"/>
        <end position="228"/>
    </location>
</feature>
<feature type="domain" description="RecJ OB" evidence="10">
    <location>
        <begin position="458"/>
        <end position="561"/>
    </location>
</feature>
<evidence type="ECO:0000259" key="8">
    <source>
        <dbReference type="Pfam" id="PF02272"/>
    </source>
</evidence>
<dbReference type="Gene3D" id="3.10.310.30">
    <property type="match status" value="1"/>
</dbReference>
<dbReference type="InterPro" id="IPR004610">
    <property type="entry name" value="RecJ"/>
</dbReference>
<keyword evidence="12" id="KW-1185">Reference proteome</keyword>
<dbReference type="Gene3D" id="3.90.1640.30">
    <property type="match status" value="1"/>
</dbReference>
<evidence type="ECO:0000313" key="12">
    <source>
        <dbReference type="Proteomes" id="UP001157946"/>
    </source>
</evidence>
<evidence type="ECO:0000256" key="3">
    <source>
        <dbReference type="ARBA" id="ARBA00022722"/>
    </source>
</evidence>
<dbReference type="GO" id="GO:0006310">
    <property type="term" value="P:DNA recombination"/>
    <property type="evidence" value="ECO:0007669"/>
    <property type="project" value="InterPro"/>
</dbReference>
<proteinExistence type="inferred from homology"/>
<dbReference type="Pfam" id="PF10141">
    <property type="entry name" value="ssDNA-exonuc_C"/>
    <property type="match status" value="1"/>
</dbReference>
<gene>
    <name evidence="11" type="ORF">SAMN06265361_10665</name>
</gene>
<dbReference type="PANTHER" id="PTHR30255:SF2">
    <property type="entry name" value="SINGLE-STRANDED-DNA-SPECIFIC EXONUCLEASE RECJ"/>
    <property type="match status" value="1"/>
</dbReference>
<evidence type="ECO:0000256" key="1">
    <source>
        <dbReference type="ARBA" id="ARBA00005915"/>
    </source>
</evidence>
<dbReference type="EMBL" id="FXTU01000006">
    <property type="protein sequence ID" value="SMP28331.1"/>
    <property type="molecule type" value="Genomic_DNA"/>
</dbReference>
<keyword evidence="5 11" id="KW-0269">Exonuclease</keyword>
<accession>A0AA45WR54</accession>
<evidence type="ECO:0000256" key="2">
    <source>
        <dbReference type="ARBA" id="ARBA00019841"/>
    </source>
</evidence>
<comment type="caution">
    <text evidence="11">The sequence shown here is derived from an EMBL/GenBank/DDBJ whole genome shotgun (WGS) entry which is preliminary data.</text>
</comment>
<dbReference type="InterPro" id="IPR041122">
    <property type="entry name" value="RecJ_OB"/>
</dbReference>
<dbReference type="GO" id="GO:0006281">
    <property type="term" value="P:DNA repair"/>
    <property type="evidence" value="ECO:0007669"/>
    <property type="project" value="InterPro"/>
</dbReference>
<dbReference type="AlphaFoldDB" id="A0AA45WR54"/>
<organism evidence="11 12">
    <name type="scientific">Laceyella tengchongensis</name>
    <dbReference type="NCBI Taxonomy" id="574699"/>
    <lineage>
        <taxon>Bacteria</taxon>
        <taxon>Bacillati</taxon>
        <taxon>Bacillota</taxon>
        <taxon>Bacilli</taxon>
        <taxon>Bacillales</taxon>
        <taxon>Thermoactinomycetaceae</taxon>
        <taxon>Laceyella</taxon>
    </lineage>
</organism>
<dbReference type="GO" id="GO:0008409">
    <property type="term" value="F:5'-3' exonuclease activity"/>
    <property type="evidence" value="ECO:0007669"/>
    <property type="project" value="InterPro"/>
</dbReference>
<keyword evidence="3" id="KW-0540">Nuclease</keyword>
<feature type="coiled-coil region" evidence="6">
    <location>
        <begin position="301"/>
        <end position="335"/>
    </location>
</feature>
<dbReference type="NCBIfam" id="TIGR00644">
    <property type="entry name" value="recJ"/>
    <property type="match status" value="1"/>
</dbReference>
<dbReference type="Pfam" id="PF01368">
    <property type="entry name" value="DHH"/>
    <property type="match status" value="1"/>
</dbReference>
<name>A0AA45WR54_9BACL</name>
<dbReference type="InterPro" id="IPR051673">
    <property type="entry name" value="SSDNA_exonuclease_RecJ"/>
</dbReference>
<dbReference type="InterPro" id="IPR018779">
    <property type="entry name" value="RecJ_C"/>
</dbReference>
<feature type="domain" description="Single-stranded-DNA-specific exonuclease RecJ C-terminal" evidence="9">
    <location>
        <begin position="568"/>
        <end position="775"/>
    </location>
</feature>
<dbReference type="InterPro" id="IPR038763">
    <property type="entry name" value="DHH_sf"/>
</dbReference>
<evidence type="ECO:0000256" key="4">
    <source>
        <dbReference type="ARBA" id="ARBA00022801"/>
    </source>
</evidence>
<dbReference type="GO" id="GO:0003676">
    <property type="term" value="F:nucleic acid binding"/>
    <property type="evidence" value="ECO:0007669"/>
    <property type="project" value="InterPro"/>
</dbReference>
<keyword evidence="4" id="KW-0378">Hydrolase</keyword>
<reference evidence="11" key="1">
    <citation type="submission" date="2017-05" db="EMBL/GenBank/DDBJ databases">
        <authorList>
            <person name="Varghese N."/>
            <person name="Submissions S."/>
        </authorList>
    </citation>
    <scope>NUCLEOTIDE SEQUENCE</scope>
    <source>
        <strain evidence="11">DSM 45262</strain>
    </source>
</reference>
<dbReference type="Pfam" id="PF17768">
    <property type="entry name" value="RecJ_OB"/>
    <property type="match status" value="1"/>
</dbReference>
<feature type="domain" description="DHHA1" evidence="8">
    <location>
        <begin position="346"/>
        <end position="439"/>
    </location>
</feature>
<dbReference type="InterPro" id="IPR001667">
    <property type="entry name" value="DDH_dom"/>
</dbReference>
<dbReference type="InterPro" id="IPR003156">
    <property type="entry name" value="DHHA1_dom"/>
</dbReference>
<evidence type="ECO:0000313" key="11">
    <source>
        <dbReference type="EMBL" id="SMP28331.1"/>
    </source>
</evidence>